<gene>
    <name evidence="7" type="ordered locus">Cyan7822_1254</name>
</gene>
<proteinExistence type="inferred from homology"/>
<dbReference type="Proteomes" id="UP000008206">
    <property type="component" value="Chromosome"/>
</dbReference>
<dbReference type="InterPro" id="IPR006115">
    <property type="entry name" value="6PGDH_NADP-bd"/>
</dbReference>
<dbReference type="PANTHER" id="PTHR43060">
    <property type="entry name" value="3-HYDROXYISOBUTYRATE DEHYDROGENASE-LIKE 1, MITOCHONDRIAL-RELATED"/>
    <property type="match status" value="1"/>
</dbReference>
<dbReference type="eggNOG" id="COG2084">
    <property type="taxonomic scope" value="Bacteria"/>
</dbReference>
<dbReference type="Pfam" id="PF14833">
    <property type="entry name" value="NAD_binding_11"/>
    <property type="match status" value="1"/>
</dbReference>
<evidence type="ECO:0000256" key="2">
    <source>
        <dbReference type="ARBA" id="ARBA00023002"/>
    </source>
</evidence>
<feature type="active site" evidence="4">
    <location>
        <position position="193"/>
    </location>
</feature>
<dbReference type="EMBL" id="CP002198">
    <property type="protein sequence ID" value="ADN13257.1"/>
    <property type="molecule type" value="Genomic_DNA"/>
</dbReference>
<dbReference type="InterPro" id="IPR013328">
    <property type="entry name" value="6PGD_dom2"/>
</dbReference>
<feature type="domain" description="3-hydroxyisobutyrate dehydrogenase-like NAD-binding" evidence="6">
    <location>
        <begin position="187"/>
        <end position="309"/>
    </location>
</feature>
<reference evidence="8" key="1">
    <citation type="journal article" date="2011" name="MBio">
        <title>Novel metabolic attributes of the genus Cyanothece, comprising a group of unicellular nitrogen-fixing Cyanobacteria.</title>
        <authorList>
            <person name="Bandyopadhyay A."/>
            <person name="Elvitigala T."/>
            <person name="Welsh E."/>
            <person name="Stockel J."/>
            <person name="Liberton M."/>
            <person name="Min H."/>
            <person name="Sherman L.A."/>
            <person name="Pakrasi H.B."/>
        </authorList>
    </citation>
    <scope>NUCLEOTIDE SEQUENCE [LARGE SCALE GENOMIC DNA]</scope>
    <source>
        <strain evidence="8">PCC 7822</strain>
    </source>
</reference>
<sequence>MPTKAFNYDQQFNDLGVILMTKQLAFLGLGVMGAPMTANLVRQGYTVKGWNRTFNRPGVEIAQNAGAIIVSSIQEAVETADIVFTCVGDVPDVEEVILGEQGVVNFAQPNTLIVDFSTIGSKAAIKIGEELKKHNLRFMDAPISGGDIGAQKGTLTIMVGGNEKDFQECFPYFEAMGKTIRLCGPVGSGQAVKLCNQVLVSGYMVALCEAIEMAKKQGIDPNLMIEVCSTGAAGSWALANLGPKITASDYNPGFMIKHILKDLRLVKETLNGELDQIPGVELAARLFQIVAEMDNGEGANLGTQGMIRAYQKP</sequence>
<keyword evidence="2" id="KW-0560">Oxidoreductase</keyword>
<evidence type="ECO:0000256" key="4">
    <source>
        <dbReference type="PIRSR" id="PIRSR000103-1"/>
    </source>
</evidence>
<dbReference type="Pfam" id="PF03446">
    <property type="entry name" value="NAD_binding_2"/>
    <property type="match status" value="1"/>
</dbReference>
<evidence type="ECO:0000259" key="5">
    <source>
        <dbReference type="Pfam" id="PF03446"/>
    </source>
</evidence>
<dbReference type="InterPro" id="IPR029154">
    <property type="entry name" value="HIBADH-like_NADP-bd"/>
</dbReference>
<evidence type="ECO:0000313" key="7">
    <source>
        <dbReference type="EMBL" id="ADN13257.1"/>
    </source>
</evidence>
<evidence type="ECO:0000313" key="8">
    <source>
        <dbReference type="Proteomes" id="UP000008206"/>
    </source>
</evidence>
<dbReference type="SUPFAM" id="SSF48179">
    <property type="entry name" value="6-phosphogluconate dehydrogenase C-terminal domain-like"/>
    <property type="match status" value="1"/>
</dbReference>
<accession>E0UGP8</accession>
<dbReference type="GO" id="GO:0016491">
    <property type="term" value="F:oxidoreductase activity"/>
    <property type="evidence" value="ECO:0007669"/>
    <property type="project" value="UniProtKB-KW"/>
</dbReference>
<dbReference type="InterPro" id="IPR015815">
    <property type="entry name" value="HIBADH-related"/>
</dbReference>
<feature type="domain" description="6-phosphogluconate dehydrogenase NADP-binding" evidence="5">
    <location>
        <begin position="24"/>
        <end position="182"/>
    </location>
</feature>
<organism evidence="7 8">
    <name type="scientific">Gloeothece verrucosa (strain PCC 7822)</name>
    <name type="common">Cyanothece sp. (strain PCC 7822)</name>
    <dbReference type="NCBI Taxonomy" id="497965"/>
    <lineage>
        <taxon>Bacteria</taxon>
        <taxon>Bacillati</taxon>
        <taxon>Cyanobacteriota</taxon>
        <taxon>Cyanophyceae</taxon>
        <taxon>Oscillatoriophycideae</taxon>
        <taxon>Chroococcales</taxon>
        <taxon>Aphanothecaceae</taxon>
        <taxon>Gloeothece</taxon>
        <taxon>Gloeothece verrucosa</taxon>
    </lineage>
</organism>
<dbReference type="AlphaFoldDB" id="E0UGP8"/>
<evidence type="ECO:0000259" key="6">
    <source>
        <dbReference type="Pfam" id="PF14833"/>
    </source>
</evidence>
<name>E0UGP8_GLOV7</name>
<dbReference type="STRING" id="497965.Cyan7822_1254"/>
<dbReference type="SUPFAM" id="SSF51735">
    <property type="entry name" value="NAD(P)-binding Rossmann-fold domains"/>
    <property type="match status" value="1"/>
</dbReference>
<dbReference type="InterPro" id="IPR008927">
    <property type="entry name" value="6-PGluconate_DH-like_C_sf"/>
</dbReference>
<keyword evidence="3" id="KW-0520">NAD</keyword>
<dbReference type="PIRSF" id="PIRSF000103">
    <property type="entry name" value="HIBADH"/>
    <property type="match status" value="1"/>
</dbReference>
<dbReference type="Gene3D" id="3.40.50.720">
    <property type="entry name" value="NAD(P)-binding Rossmann-like Domain"/>
    <property type="match status" value="1"/>
</dbReference>
<dbReference type="KEGG" id="cyj:Cyan7822_1254"/>
<dbReference type="InterPro" id="IPR036291">
    <property type="entry name" value="NAD(P)-bd_dom_sf"/>
</dbReference>
<evidence type="ECO:0000256" key="3">
    <source>
        <dbReference type="ARBA" id="ARBA00023027"/>
    </source>
</evidence>
<protein>
    <submittedName>
        <fullName evidence="7">6-phosphogluconate dehydrogenase NAD-binding protein</fullName>
    </submittedName>
</protein>
<dbReference type="HOGENOM" id="CLU_035117_1_0_3"/>
<dbReference type="Gene3D" id="1.10.1040.10">
    <property type="entry name" value="N-(1-d-carboxylethyl)-l-norvaline Dehydrogenase, domain 2"/>
    <property type="match status" value="1"/>
</dbReference>
<dbReference type="GO" id="GO:0050661">
    <property type="term" value="F:NADP binding"/>
    <property type="evidence" value="ECO:0007669"/>
    <property type="project" value="InterPro"/>
</dbReference>
<evidence type="ECO:0000256" key="1">
    <source>
        <dbReference type="ARBA" id="ARBA00009080"/>
    </source>
</evidence>
<comment type="similarity">
    <text evidence="1">Belongs to the HIBADH-related family.</text>
</comment>
<dbReference type="GO" id="GO:0051287">
    <property type="term" value="F:NAD binding"/>
    <property type="evidence" value="ECO:0007669"/>
    <property type="project" value="InterPro"/>
</dbReference>
<keyword evidence="8" id="KW-1185">Reference proteome</keyword>
<dbReference type="PANTHER" id="PTHR43060:SF15">
    <property type="entry name" value="3-HYDROXYISOBUTYRATE DEHYDROGENASE-LIKE 1, MITOCHONDRIAL-RELATED"/>
    <property type="match status" value="1"/>
</dbReference>